<keyword evidence="1" id="KW-0472">Membrane</keyword>
<dbReference type="EMBL" id="AP028055">
    <property type="protein sequence ID" value="BEG98261.1"/>
    <property type="molecule type" value="Genomic_DNA"/>
</dbReference>
<dbReference type="RefSeq" id="WP_353333049.1">
    <property type="nucleotide sequence ID" value="NZ_AP028055.1"/>
</dbReference>
<evidence type="ECO:0000313" key="3">
    <source>
        <dbReference type="Proteomes" id="UP001496674"/>
    </source>
</evidence>
<proteinExistence type="predicted"/>
<evidence type="ECO:0000313" key="2">
    <source>
        <dbReference type="EMBL" id="BEG98261.1"/>
    </source>
</evidence>
<keyword evidence="1" id="KW-1133">Transmembrane helix</keyword>
<protein>
    <recommendedName>
        <fullName evidence="4">Outer membrane protein beta-barrel domain-containing protein</fullName>
    </recommendedName>
</protein>
<reference evidence="2 3" key="1">
    <citation type="submission" date="2023-04" db="EMBL/GenBank/DDBJ databases">
        <title>Draft genome sequence of acteroides sedimenti strain YN3PY1.</title>
        <authorList>
            <person name="Yoshida N."/>
        </authorList>
    </citation>
    <scope>NUCLEOTIDE SEQUENCE [LARGE SCALE GENOMIC DNA]</scope>
    <source>
        <strain evidence="2 3">YN3PY1</strain>
    </source>
</reference>
<keyword evidence="1" id="KW-0812">Transmembrane</keyword>
<organism evidence="2 3">
    <name type="scientific">Bacteroides sedimenti</name>
    <dbReference type="NCBI Taxonomy" id="2136147"/>
    <lineage>
        <taxon>Bacteria</taxon>
        <taxon>Pseudomonadati</taxon>
        <taxon>Bacteroidota</taxon>
        <taxon>Bacteroidia</taxon>
        <taxon>Bacteroidales</taxon>
        <taxon>Bacteroidaceae</taxon>
        <taxon>Bacteroides</taxon>
    </lineage>
</organism>
<name>A0ABM8IFL2_9BACE</name>
<dbReference type="Gene3D" id="2.40.160.20">
    <property type="match status" value="1"/>
</dbReference>
<keyword evidence="3" id="KW-1185">Reference proteome</keyword>
<evidence type="ECO:0000256" key="1">
    <source>
        <dbReference type="SAM" id="Phobius"/>
    </source>
</evidence>
<gene>
    <name evidence="2" type="ORF">BSYN_05260</name>
</gene>
<sequence>MKKNEDEITELFHSRLKNYEIPLQKDMWDDLESELSQSSSHRMYSICLIAAAAVFLILVACSAAVWMFTPRQPISSALSDASAPAVKKNVQVIKKEKTSLNIPVTEVKETSVSESEEILVADTSLNTEKSDLASIETLSVVQQKDTGNRMENSMLAEVKQNTDEEIKPHFESDWSFGVTASIGGGKELTKIGDDQHQLNINHKTPLTLGLSVSKKLINNLTLESGLNYTVTHSDITDNNASTVTNQTIKYVGIPLKLNWTLINKRKFDLYLSGGALMEECVSAKDRIKYYTGSRLTETEEKSLALNGMQFSFTSSIGFQYNASESLAVYAEPGIAYSLSDHTSAYTLRNNRPVNLYVSCGVKVMY</sequence>
<feature type="transmembrane region" description="Helical" evidence="1">
    <location>
        <begin position="43"/>
        <end position="68"/>
    </location>
</feature>
<accession>A0ABM8IFL2</accession>
<evidence type="ECO:0008006" key="4">
    <source>
        <dbReference type="Google" id="ProtNLM"/>
    </source>
</evidence>
<dbReference type="Proteomes" id="UP001496674">
    <property type="component" value="Chromosome"/>
</dbReference>